<name>A0ABR4HZR4_9EURO</name>
<protein>
    <recommendedName>
        <fullName evidence="3">Geranylgeranyl pyrophosphate synthetase</fullName>
    </recommendedName>
</protein>
<reference evidence="1 2" key="1">
    <citation type="submission" date="2024-07" db="EMBL/GenBank/DDBJ databases">
        <title>Section-level genome sequencing and comparative genomics of Aspergillus sections Usti and Cavernicolus.</title>
        <authorList>
            <consortium name="Lawrence Berkeley National Laboratory"/>
            <person name="Nybo J.L."/>
            <person name="Vesth T.C."/>
            <person name="Theobald S."/>
            <person name="Frisvad J.C."/>
            <person name="Larsen T.O."/>
            <person name="Kjaerboelling I."/>
            <person name="Rothschild-Mancinelli K."/>
            <person name="Lyhne E.K."/>
            <person name="Kogle M.E."/>
            <person name="Barry K."/>
            <person name="Clum A."/>
            <person name="Na H."/>
            <person name="Ledsgaard L."/>
            <person name="Lin J."/>
            <person name="Lipzen A."/>
            <person name="Kuo A."/>
            <person name="Riley R."/>
            <person name="Mondo S."/>
            <person name="LaButti K."/>
            <person name="Haridas S."/>
            <person name="Pangalinan J."/>
            <person name="Salamov A.A."/>
            <person name="Simmons B.A."/>
            <person name="Magnuson J.K."/>
            <person name="Chen J."/>
            <person name="Drula E."/>
            <person name="Henrissat B."/>
            <person name="Wiebenga A."/>
            <person name="Lubbers R.J."/>
            <person name="Gomes A.C."/>
            <person name="Makela M.R."/>
            <person name="Stajich J."/>
            <person name="Grigoriev I.V."/>
            <person name="Mortensen U.H."/>
            <person name="De vries R.P."/>
            <person name="Baker S.E."/>
            <person name="Andersen M.R."/>
        </authorList>
    </citation>
    <scope>NUCLEOTIDE SEQUENCE [LARGE SCALE GENOMIC DNA]</scope>
    <source>
        <strain evidence="1 2">CBS 600.67</strain>
    </source>
</reference>
<keyword evidence="2" id="KW-1185">Reference proteome</keyword>
<evidence type="ECO:0000313" key="1">
    <source>
        <dbReference type="EMBL" id="KAL2820988.1"/>
    </source>
</evidence>
<evidence type="ECO:0008006" key="3">
    <source>
        <dbReference type="Google" id="ProtNLM"/>
    </source>
</evidence>
<sequence length="611" mass="68814">MMASSKVAEISRSDLRSLGLATTKVTNVKHLSSYNWVDTSAPTIAIPGSPPLWSPPEAAQQLKKDSGLIYIAQNAARHPDSPLEPLFRALYVSDPSFDIHSVDIVTDRNNIRKLLSFVNPSLSRGVPEPFTIDVEVLKNTAMFCRAETKAMEYVGPHEFTGFGHEFEKAYTTNQLDGSTGHHRIISYQFGDMKLIVRHETDGYIHTFAKTPIGAEGAENPSLSSMLESLSLGSSESYSHTPPIVSKLVIKEDGQAVPIESTLEIKTRVSHKPIKIKEVLPQLWVSQTPNLVRAYHKNGLFEQPQVENVTLEIQEWEEEHQTDLRQLSTVIQKIIEATRKCGGNATIKYDTEGDKLVVWKVDRRTMLPNDLYSKLDNTSGTKLELIKSLNETSEPKPSRAAIKIGDVFFDVDLTTIPYLASFVQNQHATQPGASEYVHSPIPLFDTALKGITSGFRQCFRSLPADLSQYHTLCGTYHLLRADVLERQSINDIFADLRSCKLDYDDYGPIRGNKSAARDAAFRLLFLILQMGSEEKQRDSNKVYNAVLFVVSHPGTFKWRTRTVVRAAYEEQFMISPKQRVTLSKWESKDQVSDDDNTTEDEFEDYFYYSDDS</sequence>
<comment type="caution">
    <text evidence="1">The sequence shown here is derived from an EMBL/GenBank/DDBJ whole genome shotgun (WGS) entry which is preliminary data.</text>
</comment>
<proteinExistence type="predicted"/>
<organism evidence="1 2">
    <name type="scientific">Aspergillus cavernicola</name>
    <dbReference type="NCBI Taxonomy" id="176166"/>
    <lineage>
        <taxon>Eukaryota</taxon>
        <taxon>Fungi</taxon>
        <taxon>Dikarya</taxon>
        <taxon>Ascomycota</taxon>
        <taxon>Pezizomycotina</taxon>
        <taxon>Eurotiomycetes</taxon>
        <taxon>Eurotiomycetidae</taxon>
        <taxon>Eurotiales</taxon>
        <taxon>Aspergillaceae</taxon>
        <taxon>Aspergillus</taxon>
        <taxon>Aspergillus subgen. Nidulantes</taxon>
    </lineage>
</organism>
<dbReference type="PANTHER" id="PTHR35179:SF2">
    <property type="entry name" value="START DOMAIN-CONTAINING PROTEIN"/>
    <property type="match status" value="1"/>
</dbReference>
<accession>A0ABR4HZR4</accession>
<evidence type="ECO:0000313" key="2">
    <source>
        <dbReference type="Proteomes" id="UP001610335"/>
    </source>
</evidence>
<gene>
    <name evidence="1" type="ORF">BDW59DRAFT_174311</name>
</gene>
<dbReference type="Proteomes" id="UP001610335">
    <property type="component" value="Unassembled WGS sequence"/>
</dbReference>
<dbReference type="PANTHER" id="PTHR35179">
    <property type="entry name" value="PROTEIN CBG02620"/>
    <property type="match status" value="1"/>
</dbReference>
<dbReference type="EMBL" id="JBFXLS010000066">
    <property type="protein sequence ID" value="KAL2820988.1"/>
    <property type="molecule type" value="Genomic_DNA"/>
</dbReference>